<dbReference type="GeneID" id="79791888"/>
<feature type="domain" description="ABC transmembrane type-1" evidence="10">
    <location>
        <begin position="70"/>
        <end position="329"/>
    </location>
</feature>
<dbReference type="PANTHER" id="PTHR24221:SF654">
    <property type="entry name" value="ATP-BINDING CASSETTE SUB-FAMILY B MEMBER 6"/>
    <property type="match status" value="1"/>
</dbReference>
<dbReference type="Gene3D" id="1.20.1560.10">
    <property type="entry name" value="ABC transporter type 1, transmembrane domain"/>
    <property type="match status" value="1"/>
</dbReference>
<dbReference type="PANTHER" id="PTHR24221">
    <property type="entry name" value="ATP-BINDING CASSETTE SUB-FAMILY B"/>
    <property type="match status" value="1"/>
</dbReference>
<keyword evidence="6 8" id="KW-1133">Transmembrane helix</keyword>
<feature type="transmembrane region" description="Helical" evidence="8">
    <location>
        <begin position="150"/>
        <end position="177"/>
    </location>
</feature>
<organism evidence="11 12">
    <name type="scientific">Paracidovorax citrulli</name>
    <name type="common">Acidovorax citrulli</name>
    <dbReference type="NCBI Taxonomy" id="80869"/>
    <lineage>
        <taxon>Bacteria</taxon>
        <taxon>Pseudomonadati</taxon>
        <taxon>Pseudomonadota</taxon>
        <taxon>Betaproteobacteria</taxon>
        <taxon>Burkholderiales</taxon>
        <taxon>Comamonadaceae</taxon>
        <taxon>Paracidovorax</taxon>
    </lineage>
</organism>
<evidence type="ECO:0000256" key="5">
    <source>
        <dbReference type="ARBA" id="ARBA00022840"/>
    </source>
</evidence>
<feature type="transmembrane region" description="Helical" evidence="8">
    <location>
        <begin position="268"/>
        <end position="291"/>
    </location>
</feature>
<keyword evidence="4" id="KW-0547">Nucleotide-binding</keyword>
<keyword evidence="5 11" id="KW-0067">ATP-binding</keyword>
<keyword evidence="3 8" id="KW-0812">Transmembrane</keyword>
<evidence type="ECO:0000256" key="6">
    <source>
        <dbReference type="ARBA" id="ARBA00022989"/>
    </source>
</evidence>
<dbReference type="Gene3D" id="3.40.50.300">
    <property type="entry name" value="P-loop containing nucleotide triphosphate hydrolases"/>
    <property type="match status" value="1"/>
</dbReference>
<dbReference type="SUPFAM" id="SSF52540">
    <property type="entry name" value="P-loop containing nucleoside triphosphate hydrolases"/>
    <property type="match status" value="1"/>
</dbReference>
<dbReference type="PROSITE" id="PS50893">
    <property type="entry name" value="ABC_TRANSPORTER_2"/>
    <property type="match status" value="1"/>
</dbReference>
<dbReference type="InterPro" id="IPR036640">
    <property type="entry name" value="ABC1_TM_sf"/>
</dbReference>
<accession>A0ABY9AUK1</accession>
<dbReference type="InterPro" id="IPR017871">
    <property type="entry name" value="ABC_transporter-like_CS"/>
</dbReference>
<keyword evidence="2" id="KW-1003">Cell membrane</keyword>
<proteinExistence type="predicted"/>
<dbReference type="PROSITE" id="PS00211">
    <property type="entry name" value="ABC_TRANSPORTER_1"/>
    <property type="match status" value="1"/>
</dbReference>
<dbReference type="SUPFAM" id="SSF90123">
    <property type="entry name" value="ABC transporter transmembrane region"/>
    <property type="match status" value="1"/>
</dbReference>
<name>A0ABY9AUK1_PARCI</name>
<dbReference type="InterPro" id="IPR003439">
    <property type="entry name" value="ABC_transporter-like_ATP-bd"/>
</dbReference>
<protein>
    <submittedName>
        <fullName evidence="11">ATP-binding cassette domain-containing protein</fullName>
    </submittedName>
</protein>
<dbReference type="InterPro" id="IPR003593">
    <property type="entry name" value="AAA+_ATPase"/>
</dbReference>
<dbReference type="SMART" id="SM00382">
    <property type="entry name" value="AAA"/>
    <property type="match status" value="1"/>
</dbReference>
<evidence type="ECO:0000259" key="10">
    <source>
        <dbReference type="PROSITE" id="PS50929"/>
    </source>
</evidence>
<reference evidence="11 12" key="1">
    <citation type="submission" date="2023-06" db="EMBL/GenBank/DDBJ databases">
        <authorList>
            <person name="Ham H."/>
            <person name="Park D.S."/>
        </authorList>
    </citation>
    <scope>NUCLEOTIDE SEQUENCE [LARGE SCALE GENOMIC DNA]</scope>
    <source>
        <strain evidence="11 12">KACC 17005</strain>
    </source>
</reference>
<feature type="transmembrane region" description="Helical" evidence="8">
    <location>
        <begin position="38"/>
        <end position="57"/>
    </location>
</feature>
<feature type="transmembrane region" description="Helical" evidence="8">
    <location>
        <begin position="303"/>
        <end position="323"/>
    </location>
</feature>
<dbReference type="PROSITE" id="PS50929">
    <property type="entry name" value="ABC_TM1F"/>
    <property type="match status" value="1"/>
</dbReference>
<evidence type="ECO:0000256" key="1">
    <source>
        <dbReference type="ARBA" id="ARBA00004651"/>
    </source>
</evidence>
<dbReference type="RefSeq" id="WP_011795188.1">
    <property type="nucleotide sequence ID" value="NZ_CP023687.1"/>
</dbReference>
<dbReference type="CDD" id="cd03228">
    <property type="entry name" value="ABCC_MRP_Like"/>
    <property type="match status" value="1"/>
</dbReference>
<feature type="domain" description="ABC transporter" evidence="9">
    <location>
        <begin position="363"/>
        <end position="562"/>
    </location>
</feature>
<evidence type="ECO:0000256" key="8">
    <source>
        <dbReference type="SAM" id="Phobius"/>
    </source>
</evidence>
<evidence type="ECO:0000313" key="12">
    <source>
        <dbReference type="Proteomes" id="UP001242732"/>
    </source>
</evidence>
<sequence>MVGRAWTALRSLVADVFALQRDVQGFLVPAHRRTLHRIGMLSAVFSLLEMLVAAAALPYMDCLGTRRCGVVGRIGAAAGADPVMAYSLLLLALMSVKMLADMVLQWRVAGFQQDVQRHTVLRLLSAYLAQGWNGYRQRNRRDYFRRCATTALDAAFACNQAVSAIACGLIVLVLTALMLTVNPLVSLALASAFVALNGAVHRFTGHRQKQAAEAREQAQRRWHLGMGEALDAFQELRAHGTESYVIRGIDRQLDSLARANRWLAFMPVLPRVALDYLAFTVVLCCVLAWSWSGRPLGGLLPYLVFYAVVARSLLPAMMQLLSIRTSLRGAALNIRLVGEELDRAAAQRREVRAMDTAPGAPALRLEGIEVAHEGHAAPVLRDVSAQVARPAWVALSGPSGTGKSTLLDVMAGLQPSRGRVVWQAPAGGPPRIAYVPQHVAILDASLRENVVFGMDTGRDDAVHAALAAAQLAGRDPATGSLQLSGGERQRLAIARAVYRRPDLLLLDEATAAMDEATEAALFQALRAALPEATVVFVTHREASLRFAQVVWRLKDGRMETDA</sequence>
<dbReference type="Pfam" id="PF00005">
    <property type="entry name" value="ABC_tran"/>
    <property type="match status" value="1"/>
</dbReference>
<dbReference type="EMBL" id="CP127363">
    <property type="protein sequence ID" value="WIY50546.1"/>
    <property type="molecule type" value="Genomic_DNA"/>
</dbReference>
<evidence type="ECO:0000256" key="7">
    <source>
        <dbReference type="ARBA" id="ARBA00023136"/>
    </source>
</evidence>
<keyword evidence="7 8" id="KW-0472">Membrane</keyword>
<dbReference type="GO" id="GO:0005524">
    <property type="term" value="F:ATP binding"/>
    <property type="evidence" value="ECO:0007669"/>
    <property type="project" value="UniProtKB-KW"/>
</dbReference>
<dbReference type="InterPro" id="IPR039421">
    <property type="entry name" value="Type_1_exporter"/>
</dbReference>
<evidence type="ECO:0000259" key="9">
    <source>
        <dbReference type="PROSITE" id="PS50893"/>
    </source>
</evidence>
<evidence type="ECO:0000313" key="11">
    <source>
        <dbReference type="EMBL" id="WIY50546.1"/>
    </source>
</evidence>
<dbReference type="InterPro" id="IPR027417">
    <property type="entry name" value="P-loop_NTPase"/>
</dbReference>
<evidence type="ECO:0000256" key="4">
    <source>
        <dbReference type="ARBA" id="ARBA00022741"/>
    </source>
</evidence>
<evidence type="ECO:0000256" key="2">
    <source>
        <dbReference type="ARBA" id="ARBA00022475"/>
    </source>
</evidence>
<keyword evidence="12" id="KW-1185">Reference proteome</keyword>
<dbReference type="Proteomes" id="UP001242732">
    <property type="component" value="Chromosome"/>
</dbReference>
<gene>
    <name evidence="11" type="ORF">QRO08_08260</name>
</gene>
<comment type="subcellular location">
    <subcellularLocation>
        <location evidence="1">Cell membrane</location>
        <topology evidence="1">Multi-pass membrane protein</topology>
    </subcellularLocation>
</comment>
<evidence type="ECO:0000256" key="3">
    <source>
        <dbReference type="ARBA" id="ARBA00022692"/>
    </source>
</evidence>
<dbReference type="InterPro" id="IPR011527">
    <property type="entry name" value="ABC1_TM_dom"/>
</dbReference>
<feature type="transmembrane region" description="Helical" evidence="8">
    <location>
        <begin position="183"/>
        <end position="200"/>
    </location>
</feature>